<comment type="caution">
    <text evidence="1">The sequence shown here is derived from an EMBL/GenBank/DDBJ whole genome shotgun (WGS) entry which is preliminary data.</text>
</comment>
<proteinExistence type="predicted"/>
<dbReference type="AlphaFoldDB" id="A0AAE0UGE6"/>
<protein>
    <submittedName>
        <fullName evidence="1">Uncharacterized protein</fullName>
    </submittedName>
</protein>
<organism evidence="1 2">
    <name type="scientific">Sordaria brevicollis</name>
    <dbReference type="NCBI Taxonomy" id="83679"/>
    <lineage>
        <taxon>Eukaryota</taxon>
        <taxon>Fungi</taxon>
        <taxon>Dikarya</taxon>
        <taxon>Ascomycota</taxon>
        <taxon>Pezizomycotina</taxon>
        <taxon>Sordariomycetes</taxon>
        <taxon>Sordariomycetidae</taxon>
        <taxon>Sordariales</taxon>
        <taxon>Sordariaceae</taxon>
        <taxon>Sordaria</taxon>
    </lineage>
</organism>
<reference evidence="1" key="1">
    <citation type="journal article" date="2023" name="Mol. Phylogenet. Evol.">
        <title>Genome-scale phylogeny and comparative genomics of the fungal order Sordariales.</title>
        <authorList>
            <person name="Hensen N."/>
            <person name="Bonometti L."/>
            <person name="Westerberg I."/>
            <person name="Brannstrom I.O."/>
            <person name="Guillou S."/>
            <person name="Cros-Aarteil S."/>
            <person name="Calhoun S."/>
            <person name="Haridas S."/>
            <person name="Kuo A."/>
            <person name="Mondo S."/>
            <person name="Pangilinan J."/>
            <person name="Riley R."/>
            <person name="LaButti K."/>
            <person name="Andreopoulos B."/>
            <person name="Lipzen A."/>
            <person name="Chen C."/>
            <person name="Yan M."/>
            <person name="Daum C."/>
            <person name="Ng V."/>
            <person name="Clum A."/>
            <person name="Steindorff A."/>
            <person name="Ohm R.A."/>
            <person name="Martin F."/>
            <person name="Silar P."/>
            <person name="Natvig D.O."/>
            <person name="Lalanne C."/>
            <person name="Gautier V."/>
            <person name="Ament-Velasquez S.L."/>
            <person name="Kruys A."/>
            <person name="Hutchinson M.I."/>
            <person name="Powell A.J."/>
            <person name="Barry K."/>
            <person name="Miller A.N."/>
            <person name="Grigoriev I.V."/>
            <person name="Debuchy R."/>
            <person name="Gladieux P."/>
            <person name="Hiltunen Thoren M."/>
            <person name="Johannesson H."/>
        </authorList>
    </citation>
    <scope>NUCLEOTIDE SEQUENCE</scope>
    <source>
        <strain evidence="1">FGSC 1904</strain>
    </source>
</reference>
<sequence length="133" mass="14369">MEGMFIVSQRKAMATPALLAGVAASCVENSETGGTSRRGYRHAELVMFPTPSATLKASLGLRPIIRRLQALLVRSNISLSYFHKLKPNNDACTPFKNRKLPKPTPEGLQITSGMLIPAISQVCPPGSDRAHRG</sequence>
<keyword evidence="2" id="KW-1185">Reference proteome</keyword>
<dbReference type="EMBL" id="JAUTDP010000001">
    <property type="protein sequence ID" value="KAK3402850.1"/>
    <property type="molecule type" value="Genomic_DNA"/>
</dbReference>
<evidence type="ECO:0000313" key="2">
    <source>
        <dbReference type="Proteomes" id="UP001281003"/>
    </source>
</evidence>
<reference evidence="1" key="2">
    <citation type="submission" date="2023-07" db="EMBL/GenBank/DDBJ databases">
        <authorList>
            <consortium name="Lawrence Berkeley National Laboratory"/>
            <person name="Haridas S."/>
            <person name="Hensen N."/>
            <person name="Bonometti L."/>
            <person name="Westerberg I."/>
            <person name="Brannstrom I.O."/>
            <person name="Guillou S."/>
            <person name="Cros-Aarteil S."/>
            <person name="Calhoun S."/>
            <person name="Kuo A."/>
            <person name="Mondo S."/>
            <person name="Pangilinan J."/>
            <person name="Riley R."/>
            <person name="LaButti K."/>
            <person name="Andreopoulos B."/>
            <person name="Lipzen A."/>
            <person name="Chen C."/>
            <person name="Yanf M."/>
            <person name="Daum C."/>
            <person name="Ng V."/>
            <person name="Clum A."/>
            <person name="Steindorff A."/>
            <person name="Ohm R."/>
            <person name="Martin F."/>
            <person name="Silar P."/>
            <person name="Natvig D."/>
            <person name="Lalanne C."/>
            <person name="Gautier V."/>
            <person name="Ament-velasquez S.L."/>
            <person name="Kruys A."/>
            <person name="Hutchinson M.I."/>
            <person name="Powell A.J."/>
            <person name="Barry K."/>
            <person name="Miller A.N."/>
            <person name="Grigoriev I.V."/>
            <person name="Debuchy R."/>
            <person name="Gladieux P."/>
            <person name="Thoren M.H."/>
            <person name="Johannesson H."/>
        </authorList>
    </citation>
    <scope>NUCLEOTIDE SEQUENCE</scope>
    <source>
        <strain evidence="1">FGSC 1904</strain>
    </source>
</reference>
<dbReference type="Proteomes" id="UP001281003">
    <property type="component" value="Unassembled WGS sequence"/>
</dbReference>
<gene>
    <name evidence="1" type="ORF">B0T20DRAFT_388530</name>
</gene>
<accession>A0AAE0UGE6</accession>
<evidence type="ECO:0000313" key="1">
    <source>
        <dbReference type="EMBL" id="KAK3402850.1"/>
    </source>
</evidence>
<name>A0AAE0UGE6_SORBR</name>